<gene>
    <name evidence="4" type="ORF">GSTENG00026350001</name>
</gene>
<evidence type="ECO:0000259" key="3">
    <source>
        <dbReference type="PROSITE" id="PS50041"/>
    </source>
</evidence>
<dbReference type="OrthoDB" id="6337382at2759"/>
<dbReference type="OMA" id="RCENENF"/>
<dbReference type="GO" id="GO:0030246">
    <property type="term" value="F:carbohydrate binding"/>
    <property type="evidence" value="ECO:0007669"/>
    <property type="project" value="UniProtKB-KW"/>
</dbReference>
<feature type="domain" description="C-type lectin" evidence="3">
    <location>
        <begin position="67"/>
        <end position="181"/>
    </location>
</feature>
<dbReference type="SMART" id="SM00034">
    <property type="entry name" value="CLECT"/>
    <property type="match status" value="1"/>
</dbReference>
<dbReference type="SUPFAM" id="SSF56436">
    <property type="entry name" value="C-type lectin-like"/>
    <property type="match status" value="1"/>
</dbReference>
<dbReference type="InterPro" id="IPR016187">
    <property type="entry name" value="CTDL_fold"/>
</dbReference>
<dbReference type="Pfam" id="PF00059">
    <property type="entry name" value="Lectin_C"/>
    <property type="match status" value="1"/>
</dbReference>
<dbReference type="InterPro" id="IPR001304">
    <property type="entry name" value="C-type_lectin-like"/>
</dbReference>
<reference evidence="4" key="2">
    <citation type="submission" date="2004-02" db="EMBL/GenBank/DDBJ databases">
        <authorList>
            <consortium name="Genoscope"/>
            <consortium name="Whitehead Institute Centre for Genome Research"/>
        </authorList>
    </citation>
    <scope>NUCLEOTIDE SEQUENCE</scope>
</reference>
<evidence type="ECO:0000256" key="2">
    <source>
        <dbReference type="ARBA" id="ARBA00023157"/>
    </source>
</evidence>
<dbReference type="KEGG" id="tng:GSTEN00026350G001"/>
<evidence type="ECO:0000313" key="5">
    <source>
        <dbReference type="Ensembl" id="ENSTNIP00000017125.1"/>
    </source>
</evidence>
<dbReference type="InterPro" id="IPR033989">
    <property type="entry name" value="CD209-like_CTLD"/>
</dbReference>
<evidence type="ECO:0000313" key="4">
    <source>
        <dbReference type="EMBL" id="CAG06106.1"/>
    </source>
</evidence>
<dbReference type="InterPro" id="IPR016186">
    <property type="entry name" value="C-type_lectin-like/link_sf"/>
</dbReference>
<accession>Q4RZS6</accession>
<keyword evidence="6" id="KW-1185">Reference proteome</keyword>
<keyword evidence="2" id="KW-1015">Disulfide bond</keyword>
<evidence type="ECO:0000313" key="6">
    <source>
        <dbReference type="Proteomes" id="UP000007303"/>
    </source>
</evidence>
<dbReference type="CDD" id="cd03590">
    <property type="entry name" value="CLECT_DC-SIGN_like"/>
    <property type="match status" value="1"/>
</dbReference>
<proteinExistence type="predicted"/>
<dbReference type="PROSITE" id="PS00615">
    <property type="entry name" value="C_TYPE_LECTIN_1"/>
    <property type="match status" value="1"/>
</dbReference>
<dbReference type="Proteomes" id="UP000007303">
    <property type="component" value="Unassembled WGS sequence"/>
</dbReference>
<organism evidence="4">
    <name type="scientific">Tetraodon nigroviridis</name>
    <name type="common">Spotted green pufferfish</name>
    <name type="synonym">Chelonodon nigroviridis</name>
    <dbReference type="NCBI Taxonomy" id="99883"/>
    <lineage>
        <taxon>Eukaryota</taxon>
        <taxon>Metazoa</taxon>
        <taxon>Chordata</taxon>
        <taxon>Craniata</taxon>
        <taxon>Vertebrata</taxon>
        <taxon>Euteleostomi</taxon>
        <taxon>Actinopterygii</taxon>
        <taxon>Neopterygii</taxon>
        <taxon>Teleostei</taxon>
        <taxon>Neoteleostei</taxon>
        <taxon>Acanthomorphata</taxon>
        <taxon>Eupercaria</taxon>
        <taxon>Tetraodontiformes</taxon>
        <taxon>Tetradontoidea</taxon>
        <taxon>Tetraodontidae</taxon>
        <taxon>Tetraodon</taxon>
    </lineage>
</organism>
<dbReference type="HOGENOM" id="CLU_049894_7_4_1"/>
<dbReference type="Gene3D" id="3.10.100.10">
    <property type="entry name" value="Mannose-Binding Protein A, subunit A"/>
    <property type="match status" value="1"/>
</dbReference>
<dbReference type="AlphaFoldDB" id="Q4RZS6"/>
<evidence type="ECO:0000256" key="1">
    <source>
        <dbReference type="ARBA" id="ARBA00022734"/>
    </source>
</evidence>
<dbReference type="PROSITE" id="PS50041">
    <property type="entry name" value="C_TYPE_LECTIN_2"/>
    <property type="match status" value="1"/>
</dbReference>
<reference evidence="4 6" key="1">
    <citation type="journal article" date="2004" name="Nature">
        <title>Genome duplication in the teleost fish Tetraodon nigroviridis reveals the early vertebrate proto-karyotype.</title>
        <authorList>
            <person name="Jaillon O."/>
            <person name="Aury J.-M."/>
            <person name="Brunet F."/>
            <person name="Petit J.-L."/>
            <person name="Stange-Thomann N."/>
            <person name="Mauceli E."/>
            <person name="Bouneau L."/>
            <person name="Fischer C."/>
            <person name="Ozouf-Costaz C."/>
            <person name="Bernot A."/>
            <person name="Nicaud S."/>
            <person name="Jaffe D."/>
            <person name="Fisher S."/>
            <person name="Lutfalla G."/>
            <person name="Dossat C."/>
            <person name="Segurens B."/>
            <person name="Dasilva C."/>
            <person name="Salanoubat M."/>
            <person name="Levy M."/>
            <person name="Boudet N."/>
            <person name="Castellano S."/>
            <person name="Anthouard V."/>
            <person name="Jubin C."/>
            <person name="Castelli V."/>
            <person name="Katinka M."/>
            <person name="Vacherie B."/>
            <person name="Biemont C."/>
            <person name="Skalli Z."/>
            <person name="Cattolico L."/>
            <person name="Poulain J."/>
            <person name="De Berardinis V."/>
            <person name="Cruaud C."/>
            <person name="Duprat S."/>
            <person name="Brottier P."/>
            <person name="Coutanceau J.-P."/>
            <person name="Gouzy J."/>
            <person name="Parra G."/>
            <person name="Lardier G."/>
            <person name="Chapple C."/>
            <person name="McKernan K.J."/>
            <person name="McEwan P."/>
            <person name="Bosak S."/>
            <person name="Kellis M."/>
            <person name="Volff J.-N."/>
            <person name="Guigo R."/>
            <person name="Zody M.C."/>
            <person name="Mesirov J."/>
            <person name="Lindblad-Toh K."/>
            <person name="Birren B."/>
            <person name="Nusbaum C."/>
            <person name="Kahn D."/>
            <person name="Robinson-Rechavi M."/>
            <person name="Laudet V."/>
            <person name="Schachter V."/>
            <person name="Quetier F."/>
            <person name="Saurin W."/>
            <person name="Scarpelli C."/>
            <person name="Wincker P."/>
            <person name="Lander E.S."/>
            <person name="Weissenbach J."/>
            <person name="Roest Crollius H."/>
        </authorList>
    </citation>
    <scope>NUCLEOTIDE SEQUENCE [LARGE SCALE GENOMIC DNA]</scope>
</reference>
<sequence>MTGRNLQRVVAVSFGLLCVLQALLNVSLRLILYNQAANQGNCCNSTTEERSILHKLDPYFQDGWILFQTSLYYISPEENTWGLSRDFCLQKDADLTVINSKAEQNFAGKFKRAVWIGLMEPENDSRFRWVDGTPLTESYWIQGEPNNYHGIEEDCVELVSEVGREGWNDLNCSSKNFFLCEKKII</sequence>
<name>Q4RZS6_TETNG</name>
<dbReference type="GeneTree" id="ENSGT01020000230338"/>
<dbReference type="Ensembl" id="ENSTNIT00000017341.1">
    <property type="protein sequence ID" value="ENSTNIP00000017125.1"/>
    <property type="gene ID" value="ENSTNIG00000014116.1"/>
</dbReference>
<dbReference type="InterPro" id="IPR018378">
    <property type="entry name" value="C-type_lectin_CS"/>
</dbReference>
<dbReference type="EMBL" id="CAAE01014786">
    <property type="protein sequence ID" value="CAG06106.1"/>
    <property type="molecule type" value="Genomic_DNA"/>
</dbReference>
<keyword evidence="1" id="KW-0430">Lectin</keyword>
<dbReference type="PANTHER" id="PTHR22803">
    <property type="entry name" value="MANNOSE, PHOSPHOLIPASE, LECTIN RECEPTOR RELATED"/>
    <property type="match status" value="1"/>
</dbReference>
<protein>
    <submittedName>
        <fullName evidence="4">(spotted green pufferfish) hypothetical protein</fullName>
    </submittedName>
</protein>
<dbReference type="InterPro" id="IPR050111">
    <property type="entry name" value="C-type_lectin/snaclec_domain"/>
</dbReference>
<reference evidence="5" key="3">
    <citation type="submission" date="2025-05" db="UniProtKB">
        <authorList>
            <consortium name="Ensembl"/>
        </authorList>
    </citation>
    <scope>IDENTIFICATION</scope>
</reference>